<gene>
    <name evidence="1" type="ORF">PMO31116_00512</name>
</gene>
<keyword evidence="2" id="KW-1185">Reference proteome</keyword>
<sequence length="149" mass="16230">MNTYKKIVAPFAHEKRKQIEKAIAKLNAKGSVVSVPAVARLTGIPAPTLYRHQHEFAFALTKRLNTTDAPTNADYLYLIAHGYELAVTVSNSRYKSAELHMSKRGTPLHRAGFSAGGLTKAILTERMKHTLPTTSLGRALSACVASAKQ</sequence>
<dbReference type="Proteomes" id="UP000368474">
    <property type="component" value="Unassembled WGS sequence"/>
</dbReference>
<dbReference type="RefSeq" id="WP_150565307.1">
    <property type="nucleotide sequence ID" value="NZ_CABPSD010000001.1"/>
</dbReference>
<accession>A0A5E4S3C5</accession>
<reference evidence="1 2" key="1">
    <citation type="submission" date="2019-08" db="EMBL/GenBank/DDBJ databases">
        <authorList>
            <person name="Peeters C."/>
        </authorList>
    </citation>
    <scope>NUCLEOTIDE SEQUENCE [LARGE SCALE GENOMIC DNA]</scope>
    <source>
        <strain evidence="1 2">LMG 31116</strain>
    </source>
</reference>
<dbReference type="EMBL" id="CABPSD010000001">
    <property type="protein sequence ID" value="VVD69222.1"/>
    <property type="molecule type" value="Genomic_DNA"/>
</dbReference>
<evidence type="ECO:0000313" key="2">
    <source>
        <dbReference type="Proteomes" id="UP000368474"/>
    </source>
</evidence>
<evidence type="ECO:0000313" key="1">
    <source>
        <dbReference type="EMBL" id="VVD69222.1"/>
    </source>
</evidence>
<name>A0A5E4S3C5_9BURK</name>
<organism evidence="1 2">
    <name type="scientific">Pandoraea morbifera</name>
    <dbReference type="NCBI Taxonomy" id="2508300"/>
    <lineage>
        <taxon>Bacteria</taxon>
        <taxon>Pseudomonadati</taxon>
        <taxon>Pseudomonadota</taxon>
        <taxon>Betaproteobacteria</taxon>
        <taxon>Burkholderiales</taxon>
        <taxon>Burkholderiaceae</taxon>
        <taxon>Pandoraea</taxon>
    </lineage>
</organism>
<protein>
    <submittedName>
        <fullName evidence="1">Uncharacterized protein</fullName>
    </submittedName>
</protein>
<proteinExistence type="predicted"/>
<dbReference type="AlphaFoldDB" id="A0A5E4S3C5"/>